<dbReference type="RefSeq" id="WP_168535285.1">
    <property type="nucleotide sequence ID" value="NZ_JAAWWP010000001.1"/>
</dbReference>
<feature type="transmembrane region" description="Helical" evidence="7">
    <location>
        <begin position="439"/>
        <end position="461"/>
    </location>
</feature>
<dbReference type="Pfam" id="PF07690">
    <property type="entry name" value="MFS_1"/>
    <property type="match status" value="1"/>
</dbReference>
<dbReference type="SUPFAM" id="SSF103473">
    <property type="entry name" value="MFS general substrate transporter"/>
    <property type="match status" value="1"/>
</dbReference>
<feature type="transmembrane region" description="Helical" evidence="7">
    <location>
        <begin position="247"/>
        <end position="264"/>
    </location>
</feature>
<feature type="transmembrane region" description="Helical" evidence="7">
    <location>
        <begin position="312"/>
        <end position="337"/>
    </location>
</feature>
<dbReference type="InterPro" id="IPR036259">
    <property type="entry name" value="MFS_trans_sf"/>
</dbReference>
<gene>
    <name evidence="9" type="ORF">HFV08_02405</name>
</gene>
<evidence type="ECO:0000256" key="5">
    <source>
        <dbReference type="ARBA" id="ARBA00023136"/>
    </source>
</evidence>
<feature type="transmembrane region" description="Helical" evidence="7">
    <location>
        <begin position="21"/>
        <end position="43"/>
    </location>
</feature>
<dbReference type="InterPro" id="IPR011701">
    <property type="entry name" value="MFS"/>
</dbReference>
<keyword evidence="5 7" id="KW-0472">Membrane</keyword>
<proteinExistence type="predicted"/>
<protein>
    <submittedName>
        <fullName evidence="9">MFS transporter</fullName>
    </submittedName>
</protein>
<feature type="transmembrane region" description="Helical" evidence="7">
    <location>
        <begin position="412"/>
        <end position="433"/>
    </location>
</feature>
<dbReference type="InterPro" id="IPR020846">
    <property type="entry name" value="MFS_dom"/>
</dbReference>
<accession>A0ABX1GVL2</accession>
<dbReference type="PROSITE" id="PS50850">
    <property type="entry name" value="MFS"/>
    <property type="match status" value="1"/>
</dbReference>
<keyword evidence="4 7" id="KW-1133">Transmembrane helix</keyword>
<keyword evidence="3 7" id="KW-0812">Transmembrane</keyword>
<dbReference type="CDD" id="cd17321">
    <property type="entry name" value="MFS_MMR_MDR_like"/>
    <property type="match status" value="1"/>
</dbReference>
<reference evidence="9 10" key="1">
    <citation type="submission" date="2020-04" db="EMBL/GenBank/DDBJ databases">
        <title>Phylogenetic Diversity and Antibacterial Activity against Ralstonia solanacearum of Endophytic Actinomycete Isolated from Moss.</title>
        <authorList>
            <person name="Zhuang X."/>
        </authorList>
    </citation>
    <scope>NUCLEOTIDE SEQUENCE [LARGE SCALE GENOMIC DNA]</scope>
    <source>
        <strain evidence="9 10">LD120</strain>
    </source>
</reference>
<feature type="transmembrane region" description="Helical" evidence="7">
    <location>
        <begin position="285"/>
        <end position="306"/>
    </location>
</feature>
<name>A0ABX1GVL2_9ACTN</name>
<keyword evidence="10" id="KW-1185">Reference proteome</keyword>
<feature type="domain" description="Major facilitator superfamily (MFS) profile" evidence="8">
    <location>
        <begin position="30"/>
        <end position="470"/>
    </location>
</feature>
<feature type="transmembrane region" description="Helical" evidence="7">
    <location>
        <begin position="187"/>
        <end position="206"/>
    </location>
</feature>
<evidence type="ECO:0000256" key="4">
    <source>
        <dbReference type="ARBA" id="ARBA00022989"/>
    </source>
</evidence>
<keyword evidence="2" id="KW-0813">Transport</keyword>
<evidence type="ECO:0000256" key="2">
    <source>
        <dbReference type="ARBA" id="ARBA00022448"/>
    </source>
</evidence>
<evidence type="ECO:0000313" key="9">
    <source>
        <dbReference type="EMBL" id="NKI40122.1"/>
    </source>
</evidence>
<feature type="transmembrane region" description="Helical" evidence="7">
    <location>
        <begin position="349"/>
        <end position="367"/>
    </location>
</feature>
<evidence type="ECO:0000313" key="10">
    <source>
        <dbReference type="Proteomes" id="UP000772196"/>
    </source>
</evidence>
<dbReference type="PANTHER" id="PTHR42718:SF9">
    <property type="entry name" value="MAJOR FACILITATOR SUPERFAMILY MULTIDRUG TRANSPORTER MFSC"/>
    <property type="match status" value="1"/>
</dbReference>
<feature type="transmembrane region" description="Helical" evidence="7">
    <location>
        <begin position="100"/>
        <end position="122"/>
    </location>
</feature>
<evidence type="ECO:0000256" key="6">
    <source>
        <dbReference type="ARBA" id="ARBA00023251"/>
    </source>
</evidence>
<dbReference type="EMBL" id="JAAWWP010000001">
    <property type="protein sequence ID" value="NKI40122.1"/>
    <property type="molecule type" value="Genomic_DNA"/>
</dbReference>
<evidence type="ECO:0000256" key="1">
    <source>
        <dbReference type="ARBA" id="ARBA00004651"/>
    </source>
</evidence>
<dbReference type="Gene3D" id="1.20.1250.20">
    <property type="entry name" value="MFS general substrate transporter like domains"/>
    <property type="match status" value="1"/>
</dbReference>
<sequence>MSGEEVGALRPAGAKAPDARAGAPAAGGLALLAVCLGFFMVLMDTSALNVALPEIRSEFAGTLSRLEWTVNGYTIPMAASLLSGGAIADRWGARRVFQYALLLFVLASAACALSPGLGWLVAARVAQGVAAGGLLPASLAVIAHGYPDPAARSRALTVWGGVSSLALVLGPVVGGALTAAVSWRAVFLINVPIGLLAMALTQWRVARSPVHHRAFDPAGQALAVALFACGVGALIEGGEKGWRSPVPWILLAVTGAALLAFALVERAVRHPLLPPALLGRTRFTAGLVIGALFQFGAYGAQFALSLHLQNAWGLGALGAGLAFVPFASMWTFASFVLARAVSRTGPRPLLAGGALAAAAGAAALLPLGNSASWGIFTAGSCLLGLGAGLMGPSLPTVVLGELPSHHSGLASGALNAFRQVGGALGIALFGLLLEDAGRATGLRACLALVALGFLAAAGTVLRSVRPRQAASAGT</sequence>
<comment type="subcellular location">
    <subcellularLocation>
        <location evidence="1">Cell membrane</location>
        <topology evidence="1">Multi-pass membrane protein</topology>
    </subcellularLocation>
</comment>
<feature type="transmembrane region" description="Helical" evidence="7">
    <location>
        <begin position="218"/>
        <end position="235"/>
    </location>
</feature>
<evidence type="ECO:0000259" key="8">
    <source>
        <dbReference type="PROSITE" id="PS50850"/>
    </source>
</evidence>
<feature type="transmembrane region" description="Helical" evidence="7">
    <location>
        <begin position="158"/>
        <end position="181"/>
    </location>
</feature>
<organism evidence="9 10">
    <name type="scientific">Streptomyces physcomitrii</name>
    <dbReference type="NCBI Taxonomy" id="2724184"/>
    <lineage>
        <taxon>Bacteria</taxon>
        <taxon>Bacillati</taxon>
        <taxon>Actinomycetota</taxon>
        <taxon>Actinomycetes</taxon>
        <taxon>Kitasatosporales</taxon>
        <taxon>Streptomycetaceae</taxon>
        <taxon>Streptomyces</taxon>
    </lineage>
</organism>
<evidence type="ECO:0000256" key="3">
    <source>
        <dbReference type="ARBA" id="ARBA00022692"/>
    </source>
</evidence>
<feature type="transmembrane region" description="Helical" evidence="7">
    <location>
        <begin position="373"/>
        <end position="400"/>
    </location>
</feature>
<evidence type="ECO:0000256" key="7">
    <source>
        <dbReference type="SAM" id="Phobius"/>
    </source>
</evidence>
<comment type="caution">
    <text evidence="9">The sequence shown here is derived from an EMBL/GenBank/DDBJ whole genome shotgun (WGS) entry which is preliminary data.</text>
</comment>
<dbReference type="PANTHER" id="PTHR42718">
    <property type="entry name" value="MAJOR FACILITATOR SUPERFAMILY MULTIDRUG TRANSPORTER MFSC"/>
    <property type="match status" value="1"/>
</dbReference>
<keyword evidence="6" id="KW-0046">Antibiotic resistance</keyword>
<dbReference type="Proteomes" id="UP000772196">
    <property type="component" value="Unassembled WGS sequence"/>
</dbReference>
<feature type="transmembrane region" description="Helical" evidence="7">
    <location>
        <begin position="128"/>
        <end position="146"/>
    </location>
</feature>
<dbReference type="Gene3D" id="1.20.1720.10">
    <property type="entry name" value="Multidrug resistance protein D"/>
    <property type="match status" value="1"/>
</dbReference>